<dbReference type="PANTHER" id="PTHR33121:SF71">
    <property type="entry name" value="OXYGEN SENSOR PROTEIN DOSP"/>
    <property type="match status" value="1"/>
</dbReference>
<dbReference type="Pfam" id="PF00990">
    <property type="entry name" value="GGDEF"/>
    <property type="match status" value="1"/>
</dbReference>
<dbReference type="SMART" id="SM00052">
    <property type="entry name" value="EAL"/>
    <property type="match status" value="1"/>
</dbReference>
<sequence>MERTGSTIEIKSLTPSDCNKVSDIIRNHLVVLSVRCFGWCIVENKQLSIQWIDHTNNTQPQTTLPPVTFIKSTPKTAGIQQALQTTLVRLGYLTIDTHIHYQYLPTSHHGYQLGIFAACPPAENTSQLIRLSLTQIDTYLTQRRLSTELFKAKKEFQQQLQSKDKKIAQLDAMVEALKSQHSELGTQMQFQVTHDPATRMLNRAGFELALQRILRSTTVKSGKVYLSVIFLHFTNGERAQARIGYQSFDLLLSEFENMIHLNTPHVSHVARISTTEIALAAIVPSLDDMFLPNLCQSLSSVAREGFNIDQQEIHLHTYMGVANSYHTSNATDLINNAYQASVACKESGNLVNVFSYADQVEQKEFNQLENYLLQAVRNDDLILHFQPKVSLDTGQWTGAEVLLRWRHPVLGDVSNEALIHMAEKNGLIIEVGYFVLRSAIDRASEWIQIAPEFHLSVNVSAKQICALHFADKVTDLLTQHELPPGNLELELTESCLVDNFEVARSNIEKLKAQGVMFALDDFGTGYASFNYLKQLPFDALKIDKEFLSNVLYSKQDKAILRSIITIAKKLNKQVVVEGVESEAQHEFIRLERCDIGQGYFYAKPMPRDVFERQLIKQYPVPRNFIIR</sequence>
<evidence type="ECO:0000313" key="4">
    <source>
        <dbReference type="Proteomes" id="UP001155587"/>
    </source>
</evidence>
<protein>
    <submittedName>
        <fullName evidence="3">Bifunctional diguanylate cyclase/phosphodiesterase</fullName>
    </submittedName>
</protein>
<dbReference type="SMART" id="SM00267">
    <property type="entry name" value="GGDEF"/>
    <property type="match status" value="1"/>
</dbReference>
<dbReference type="Gene3D" id="3.20.20.450">
    <property type="entry name" value="EAL domain"/>
    <property type="match status" value="1"/>
</dbReference>
<dbReference type="Proteomes" id="UP001155587">
    <property type="component" value="Unassembled WGS sequence"/>
</dbReference>
<dbReference type="InterPro" id="IPR050706">
    <property type="entry name" value="Cyclic-di-GMP_PDE-like"/>
</dbReference>
<accession>A0A9X3CN68</accession>
<dbReference type="InterPro" id="IPR001633">
    <property type="entry name" value="EAL_dom"/>
</dbReference>
<dbReference type="InterPro" id="IPR035919">
    <property type="entry name" value="EAL_sf"/>
</dbReference>
<dbReference type="GO" id="GO:0071111">
    <property type="term" value="F:cyclic-guanylate-specific phosphodiesterase activity"/>
    <property type="evidence" value="ECO:0007669"/>
    <property type="project" value="InterPro"/>
</dbReference>
<dbReference type="SUPFAM" id="SSF55073">
    <property type="entry name" value="Nucleotide cyclase"/>
    <property type="match status" value="1"/>
</dbReference>
<dbReference type="PANTHER" id="PTHR33121">
    <property type="entry name" value="CYCLIC DI-GMP PHOSPHODIESTERASE PDEF"/>
    <property type="match status" value="1"/>
</dbReference>
<dbReference type="InterPro" id="IPR029787">
    <property type="entry name" value="Nucleotide_cyclase"/>
</dbReference>
<dbReference type="AlphaFoldDB" id="A0A9X3CN68"/>
<reference evidence="3" key="1">
    <citation type="submission" date="2022-02" db="EMBL/GenBank/DDBJ databases">
        <title>Vibrio sp. nov, a new bacterium isolated from seawater.</title>
        <authorList>
            <person name="Yuan Y."/>
        </authorList>
    </citation>
    <scope>NUCLEOTIDE SEQUENCE</scope>
    <source>
        <strain evidence="3">ZSDZ65</strain>
    </source>
</reference>
<dbReference type="CDD" id="cd01948">
    <property type="entry name" value="EAL"/>
    <property type="match status" value="1"/>
</dbReference>
<feature type="coiled-coil region" evidence="1">
    <location>
        <begin position="153"/>
        <end position="180"/>
    </location>
</feature>
<evidence type="ECO:0000256" key="1">
    <source>
        <dbReference type="SAM" id="Coils"/>
    </source>
</evidence>
<dbReference type="SUPFAM" id="SSF141868">
    <property type="entry name" value="EAL domain-like"/>
    <property type="match status" value="1"/>
</dbReference>
<keyword evidence="1" id="KW-0175">Coiled coil</keyword>
<organism evidence="3 4">
    <name type="scientific">Vibrio qingdaonensis</name>
    <dbReference type="NCBI Taxonomy" id="2829491"/>
    <lineage>
        <taxon>Bacteria</taxon>
        <taxon>Pseudomonadati</taxon>
        <taxon>Pseudomonadota</taxon>
        <taxon>Gammaproteobacteria</taxon>
        <taxon>Vibrionales</taxon>
        <taxon>Vibrionaceae</taxon>
        <taxon>Vibrio</taxon>
    </lineage>
</organism>
<evidence type="ECO:0000313" key="3">
    <source>
        <dbReference type="EMBL" id="MCW8345555.1"/>
    </source>
</evidence>
<dbReference type="EMBL" id="JAKRRY010000005">
    <property type="protein sequence ID" value="MCW8345555.1"/>
    <property type="molecule type" value="Genomic_DNA"/>
</dbReference>
<dbReference type="RefSeq" id="WP_265673965.1">
    <property type="nucleotide sequence ID" value="NZ_JAKRRY010000005.1"/>
</dbReference>
<evidence type="ECO:0000259" key="2">
    <source>
        <dbReference type="PROSITE" id="PS50883"/>
    </source>
</evidence>
<comment type="caution">
    <text evidence="3">The sequence shown here is derived from an EMBL/GenBank/DDBJ whole genome shotgun (WGS) entry which is preliminary data.</text>
</comment>
<dbReference type="Pfam" id="PF00563">
    <property type="entry name" value="EAL"/>
    <property type="match status" value="1"/>
</dbReference>
<dbReference type="Gene3D" id="3.30.70.270">
    <property type="match status" value="1"/>
</dbReference>
<feature type="domain" description="EAL" evidence="2">
    <location>
        <begin position="365"/>
        <end position="618"/>
    </location>
</feature>
<dbReference type="PROSITE" id="PS50883">
    <property type="entry name" value="EAL"/>
    <property type="match status" value="1"/>
</dbReference>
<proteinExistence type="predicted"/>
<gene>
    <name evidence="3" type="ORF">MD535_05955</name>
</gene>
<dbReference type="InterPro" id="IPR000160">
    <property type="entry name" value="GGDEF_dom"/>
</dbReference>
<name>A0A9X3CN68_9VIBR</name>
<dbReference type="InterPro" id="IPR043128">
    <property type="entry name" value="Rev_trsase/Diguanyl_cyclase"/>
</dbReference>
<keyword evidence="4" id="KW-1185">Reference proteome</keyword>